<dbReference type="EMBL" id="CAJVCH010076179">
    <property type="protein sequence ID" value="CAG7721011.1"/>
    <property type="molecule type" value="Genomic_DNA"/>
</dbReference>
<keyword evidence="2" id="KW-1185">Reference proteome</keyword>
<sequence length="98" mass="10995">MCSFERVPSGAQNVNPGIYNYLKSSNSGSQIVSTEFFGLPNIYNETKILNPLSSSNDCKLSVFDPKCRSGTEVLRSYRNLRPALTFKQFSDAYKPLDM</sequence>
<organism evidence="1 2">
    <name type="scientific">Allacma fusca</name>
    <dbReference type="NCBI Taxonomy" id="39272"/>
    <lineage>
        <taxon>Eukaryota</taxon>
        <taxon>Metazoa</taxon>
        <taxon>Ecdysozoa</taxon>
        <taxon>Arthropoda</taxon>
        <taxon>Hexapoda</taxon>
        <taxon>Collembola</taxon>
        <taxon>Symphypleona</taxon>
        <taxon>Sminthuridae</taxon>
        <taxon>Allacma</taxon>
    </lineage>
</organism>
<gene>
    <name evidence="1" type="ORF">AFUS01_LOCUS10260</name>
</gene>
<accession>A0A8J2JIT4</accession>
<dbReference type="AlphaFoldDB" id="A0A8J2JIT4"/>
<dbReference type="Proteomes" id="UP000708208">
    <property type="component" value="Unassembled WGS sequence"/>
</dbReference>
<protein>
    <submittedName>
        <fullName evidence="1">Uncharacterized protein</fullName>
    </submittedName>
</protein>
<evidence type="ECO:0000313" key="1">
    <source>
        <dbReference type="EMBL" id="CAG7721011.1"/>
    </source>
</evidence>
<proteinExistence type="predicted"/>
<name>A0A8J2JIT4_9HEXA</name>
<comment type="caution">
    <text evidence="1">The sequence shown here is derived from an EMBL/GenBank/DDBJ whole genome shotgun (WGS) entry which is preliminary data.</text>
</comment>
<reference evidence="1" key="1">
    <citation type="submission" date="2021-06" db="EMBL/GenBank/DDBJ databases">
        <authorList>
            <person name="Hodson N. C."/>
            <person name="Mongue J. A."/>
            <person name="Jaron S. K."/>
        </authorList>
    </citation>
    <scope>NUCLEOTIDE SEQUENCE</scope>
</reference>
<evidence type="ECO:0000313" key="2">
    <source>
        <dbReference type="Proteomes" id="UP000708208"/>
    </source>
</evidence>